<dbReference type="Proteomes" id="UP000541444">
    <property type="component" value="Unassembled WGS sequence"/>
</dbReference>
<name>A0A7J7N474_9MAGN</name>
<dbReference type="AlphaFoldDB" id="A0A7J7N474"/>
<keyword evidence="4" id="KW-1185">Reference proteome</keyword>
<reference evidence="3 4" key="1">
    <citation type="journal article" date="2020" name="IScience">
        <title>Genome Sequencing of the Endangered Kingdonia uniflora (Circaeasteraceae, Ranunculales) Reveals Potential Mechanisms of Evolutionary Specialization.</title>
        <authorList>
            <person name="Sun Y."/>
            <person name="Deng T."/>
            <person name="Zhang A."/>
            <person name="Moore M.J."/>
            <person name="Landis J.B."/>
            <person name="Lin N."/>
            <person name="Zhang H."/>
            <person name="Zhang X."/>
            <person name="Huang J."/>
            <person name="Zhang X."/>
            <person name="Sun H."/>
            <person name="Wang H."/>
        </authorList>
    </citation>
    <scope>NUCLEOTIDE SEQUENCE [LARGE SCALE GENOMIC DNA]</scope>
    <source>
        <strain evidence="3">TB1705</strain>
        <tissue evidence="3">Leaf</tissue>
    </source>
</reference>
<accession>A0A7J7N474</accession>
<evidence type="ECO:0000259" key="2">
    <source>
        <dbReference type="PROSITE" id="PS50011"/>
    </source>
</evidence>
<keyword evidence="1" id="KW-0732">Signal</keyword>
<evidence type="ECO:0000256" key="1">
    <source>
        <dbReference type="ARBA" id="ARBA00022729"/>
    </source>
</evidence>
<dbReference type="GO" id="GO:0005524">
    <property type="term" value="F:ATP binding"/>
    <property type="evidence" value="ECO:0007669"/>
    <property type="project" value="InterPro"/>
</dbReference>
<dbReference type="SUPFAM" id="SSF56112">
    <property type="entry name" value="Protein kinase-like (PK-like)"/>
    <property type="match status" value="1"/>
</dbReference>
<evidence type="ECO:0000313" key="3">
    <source>
        <dbReference type="EMBL" id="KAF6161830.1"/>
    </source>
</evidence>
<comment type="caution">
    <text evidence="3">The sequence shown here is derived from an EMBL/GenBank/DDBJ whole genome shotgun (WGS) entry which is preliminary data.</text>
</comment>
<feature type="domain" description="Protein kinase" evidence="2">
    <location>
        <begin position="171"/>
        <end position="238"/>
    </location>
</feature>
<gene>
    <name evidence="3" type="ORF">GIB67_034643</name>
</gene>
<dbReference type="InterPro" id="IPR051343">
    <property type="entry name" value="G-type_lectin_kinases/EP1-like"/>
</dbReference>
<sequence length="238" mass="26706">MEYYNQTIQAPYQIPSTGNNGFLRLDIDGGLRIYTWDWQTGLKVNYVFSSEGSECQFPLKCGKYCLCKDGQCSCLRGVNTNGIKYFTPTNAQFPTMGCSPILASPSNQYHLACSLNPSCKAVFFKYLNSSASNGYYYMPTDVLSMIEYLTMPHNGYNTSSYLKLYLCLATNFFPEKLRRGGFGAVFKGVLKDGTVVAVKRLNSTDQGAKEFSTEFDTFANIYHINLVRLNLVSQAFDL</sequence>
<dbReference type="PANTHER" id="PTHR47976:SF66">
    <property type="entry name" value="G-TYPE LECTIN S-RECEPTOR-LIKE SERINE_THREONINE-PROTEIN KINASE SD2-5"/>
    <property type="match status" value="1"/>
</dbReference>
<dbReference type="GO" id="GO:0004672">
    <property type="term" value="F:protein kinase activity"/>
    <property type="evidence" value="ECO:0007669"/>
    <property type="project" value="InterPro"/>
</dbReference>
<dbReference type="InterPro" id="IPR011009">
    <property type="entry name" value="Kinase-like_dom_sf"/>
</dbReference>
<dbReference type="InterPro" id="IPR000719">
    <property type="entry name" value="Prot_kinase_dom"/>
</dbReference>
<dbReference type="Pfam" id="PF07714">
    <property type="entry name" value="PK_Tyr_Ser-Thr"/>
    <property type="match status" value="1"/>
</dbReference>
<organism evidence="3 4">
    <name type="scientific">Kingdonia uniflora</name>
    <dbReference type="NCBI Taxonomy" id="39325"/>
    <lineage>
        <taxon>Eukaryota</taxon>
        <taxon>Viridiplantae</taxon>
        <taxon>Streptophyta</taxon>
        <taxon>Embryophyta</taxon>
        <taxon>Tracheophyta</taxon>
        <taxon>Spermatophyta</taxon>
        <taxon>Magnoliopsida</taxon>
        <taxon>Ranunculales</taxon>
        <taxon>Circaeasteraceae</taxon>
        <taxon>Kingdonia</taxon>
    </lineage>
</organism>
<dbReference type="Gene3D" id="3.30.200.20">
    <property type="entry name" value="Phosphorylase Kinase, domain 1"/>
    <property type="match status" value="1"/>
</dbReference>
<evidence type="ECO:0000313" key="4">
    <source>
        <dbReference type="Proteomes" id="UP000541444"/>
    </source>
</evidence>
<dbReference type="OrthoDB" id="4062651at2759"/>
<proteinExistence type="predicted"/>
<protein>
    <recommendedName>
        <fullName evidence="2">Protein kinase domain-containing protein</fullName>
    </recommendedName>
</protein>
<dbReference type="PANTHER" id="PTHR47976">
    <property type="entry name" value="G-TYPE LECTIN S-RECEPTOR-LIKE SERINE/THREONINE-PROTEIN KINASE SD2-5"/>
    <property type="match status" value="1"/>
</dbReference>
<dbReference type="InterPro" id="IPR001245">
    <property type="entry name" value="Ser-Thr/Tyr_kinase_cat_dom"/>
</dbReference>
<dbReference type="PROSITE" id="PS50011">
    <property type="entry name" value="PROTEIN_KINASE_DOM"/>
    <property type="match status" value="1"/>
</dbReference>
<dbReference type="EMBL" id="JACGCM010001090">
    <property type="protein sequence ID" value="KAF6161830.1"/>
    <property type="molecule type" value="Genomic_DNA"/>
</dbReference>